<dbReference type="InterPro" id="IPR005338">
    <property type="entry name" value="Anhydro_N_Ac-Mur_kinase"/>
</dbReference>
<evidence type="ECO:0000313" key="1">
    <source>
        <dbReference type="EMBL" id="PWJ30387.1"/>
    </source>
</evidence>
<protein>
    <submittedName>
        <fullName evidence="1">Anhydro-N-acetylmuramic acid kinase</fullName>
    </submittedName>
</protein>
<keyword evidence="1" id="KW-0418">Kinase</keyword>
<dbReference type="AlphaFoldDB" id="A0A2Y9BD59"/>
<evidence type="ECO:0000313" key="2">
    <source>
        <dbReference type="Proteomes" id="UP000245845"/>
    </source>
</evidence>
<dbReference type="RefSeq" id="WP_109730812.1">
    <property type="nucleotide sequence ID" value="NZ_BAAACK010000019.1"/>
</dbReference>
<dbReference type="OrthoDB" id="9763949at2"/>
<organism evidence="1 2">
    <name type="scientific">Faecalicatena orotica</name>
    <dbReference type="NCBI Taxonomy" id="1544"/>
    <lineage>
        <taxon>Bacteria</taxon>
        <taxon>Bacillati</taxon>
        <taxon>Bacillota</taxon>
        <taxon>Clostridia</taxon>
        <taxon>Lachnospirales</taxon>
        <taxon>Lachnospiraceae</taxon>
        <taxon>Faecalicatena</taxon>
    </lineage>
</organism>
<proteinExistence type="predicted"/>
<sequence length="407" mass="45214">MALIIGLNSGSSCDGVDCVLAEISMAEDHQPNPPKYLGGISVDWPKRLNEMIWDAFDLKLGLNDLAKLNYAIGGFFGIAVKKLLKETGHTADEIECIGVDGQQVFLHQTDRAKADAVTDEMFENDYPDLFLDDIYAYGFCFGDGNVVAAYTDITTVSQFRPADHAVGGQGAPLMQYVDYVLFRNEKPTLTLNIGGISNVHKVYKNRKKMLGYDCGPGNIMMDYIAKQYFGVNYDKDGAIAARGKYDEEMLKELMTADFLTRPYPRSAWRDDFDCEYSEKMRQKYSHLSDEDIMATFNVFSAEAIVSSIREFVDLSDTEVMYASGGGAYNKTLLKNIQERLPELKVETSFAIGIPPQFKEAMKFATLGYAAVHQSANNVPGACRARKYNVLGHICVAPKYALGTDDSE</sequence>
<dbReference type="Pfam" id="PF03702">
    <property type="entry name" value="AnmK"/>
    <property type="match status" value="2"/>
</dbReference>
<dbReference type="GO" id="GO:0006040">
    <property type="term" value="P:amino sugar metabolic process"/>
    <property type="evidence" value="ECO:0007669"/>
    <property type="project" value="InterPro"/>
</dbReference>
<dbReference type="PANTHER" id="PTHR30605:SF0">
    <property type="entry name" value="ANHYDRO-N-ACETYLMURAMIC ACID KINASE"/>
    <property type="match status" value="1"/>
</dbReference>
<keyword evidence="2" id="KW-1185">Reference proteome</keyword>
<dbReference type="InterPro" id="IPR043129">
    <property type="entry name" value="ATPase_NBD"/>
</dbReference>
<dbReference type="PANTHER" id="PTHR30605">
    <property type="entry name" value="ANHYDRO-N-ACETYLMURAMIC ACID KINASE"/>
    <property type="match status" value="1"/>
</dbReference>
<dbReference type="GO" id="GO:0016301">
    <property type="term" value="F:kinase activity"/>
    <property type="evidence" value="ECO:0007669"/>
    <property type="project" value="UniProtKB-KW"/>
</dbReference>
<dbReference type="EMBL" id="QGDL01000004">
    <property type="protein sequence ID" value="PWJ30387.1"/>
    <property type="molecule type" value="Genomic_DNA"/>
</dbReference>
<dbReference type="GO" id="GO:0005524">
    <property type="term" value="F:ATP binding"/>
    <property type="evidence" value="ECO:0007669"/>
    <property type="project" value="InterPro"/>
</dbReference>
<reference evidence="1 2" key="1">
    <citation type="submission" date="2018-05" db="EMBL/GenBank/DDBJ databases">
        <title>The Hungate 1000. A catalogue of reference genomes from the rumen microbiome.</title>
        <authorList>
            <person name="Kelly W."/>
        </authorList>
    </citation>
    <scope>NUCLEOTIDE SEQUENCE [LARGE SCALE GENOMIC DNA]</scope>
    <source>
        <strain evidence="1 2">NLAE-zl-C242</strain>
    </source>
</reference>
<gene>
    <name evidence="1" type="ORF">A8806_104257</name>
</gene>
<comment type="caution">
    <text evidence="1">The sequence shown here is derived from an EMBL/GenBank/DDBJ whole genome shotgun (WGS) entry which is preliminary data.</text>
</comment>
<name>A0A2Y9BD59_9FIRM</name>
<dbReference type="GO" id="GO:0016773">
    <property type="term" value="F:phosphotransferase activity, alcohol group as acceptor"/>
    <property type="evidence" value="ECO:0007669"/>
    <property type="project" value="InterPro"/>
</dbReference>
<keyword evidence="1" id="KW-0808">Transferase</keyword>
<dbReference type="Gene3D" id="3.30.420.40">
    <property type="match status" value="2"/>
</dbReference>
<accession>A0A2Y9BD59</accession>
<dbReference type="Proteomes" id="UP000245845">
    <property type="component" value="Unassembled WGS sequence"/>
</dbReference>
<dbReference type="SUPFAM" id="SSF53067">
    <property type="entry name" value="Actin-like ATPase domain"/>
    <property type="match status" value="1"/>
</dbReference>
<dbReference type="GO" id="GO:0009254">
    <property type="term" value="P:peptidoglycan turnover"/>
    <property type="evidence" value="ECO:0007669"/>
    <property type="project" value="InterPro"/>
</dbReference>